<evidence type="ECO:0000256" key="4">
    <source>
        <dbReference type="ARBA" id="ARBA00022450"/>
    </source>
</evidence>
<dbReference type="SMART" id="SM00823">
    <property type="entry name" value="PKS_PP"/>
    <property type="match status" value="1"/>
</dbReference>
<keyword evidence="4 13" id="KW-0596">Phosphopantetheine</keyword>
<dbReference type="HAMAP" id="MF_01217">
    <property type="entry name" value="Acyl_carrier"/>
    <property type="match status" value="1"/>
</dbReference>
<dbReference type="EMBL" id="JBFOLK010000001">
    <property type="protein sequence ID" value="KAL2539406.1"/>
    <property type="molecule type" value="Genomic_DNA"/>
</dbReference>
<evidence type="ECO:0000256" key="12">
    <source>
        <dbReference type="ARBA" id="ARBA00023160"/>
    </source>
</evidence>
<dbReference type="InterPro" id="IPR020806">
    <property type="entry name" value="PKS_PP-bd"/>
</dbReference>
<dbReference type="InterPro" id="IPR003231">
    <property type="entry name" value="ACP"/>
</dbReference>
<evidence type="ECO:0000256" key="2">
    <source>
        <dbReference type="ARBA" id="ARBA00004229"/>
    </source>
</evidence>
<keyword evidence="11" id="KW-0443">Lipid metabolism</keyword>
<dbReference type="SUPFAM" id="SSF47336">
    <property type="entry name" value="ACP-like"/>
    <property type="match status" value="1"/>
</dbReference>
<name>A0ABD1VQ84_9LAMI</name>
<evidence type="ECO:0000256" key="1">
    <source>
        <dbReference type="ARBA" id="ARBA00003180"/>
    </source>
</evidence>
<evidence type="ECO:0000256" key="9">
    <source>
        <dbReference type="ARBA" id="ARBA00022832"/>
    </source>
</evidence>
<evidence type="ECO:0000256" key="5">
    <source>
        <dbReference type="ARBA" id="ARBA00022516"/>
    </source>
</evidence>
<dbReference type="InterPro" id="IPR044813">
    <property type="entry name" value="ACP_chloroplastic"/>
</dbReference>
<keyword evidence="12 13" id="KW-0275">Fatty acid biosynthesis</keyword>
<evidence type="ECO:0000256" key="13">
    <source>
        <dbReference type="RuleBase" id="RU000722"/>
    </source>
</evidence>
<dbReference type="Gene3D" id="1.10.1200.10">
    <property type="entry name" value="ACP-like"/>
    <property type="match status" value="1"/>
</dbReference>
<dbReference type="NCBIfam" id="TIGR00517">
    <property type="entry name" value="acyl_carrier"/>
    <property type="match status" value="1"/>
</dbReference>
<comment type="caution">
    <text evidence="16">The sequence shown here is derived from an EMBL/GenBank/DDBJ whole genome shotgun (WGS) entry which is preliminary data.</text>
</comment>
<organism evidence="16 17">
    <name type="scientific">Abeliophyllum distichum</name>
    <dbReference type="NCBI Taxonomy" id="126358"/>
    <lineage>
        <taxon>Eukaryota</taxon>
        <taxon>Viridiplantae</taxon>
        <taxon>Streptophyta</taxon>
        <taxon>Embryophyta</taxon>
        <taxon>Tracheophyta</taxon>
        <taxon>Spermatophyta</taxon>
        <taxon>Magnoliopsida</taxon>
        <taxon>eudicotyledons</taxon>
        <taxon>Gunneridae</taxon>
        <taxon>Pentapetalae</taxon>
        <taxon>asterids</taxon>
        <taxon>lamiids</taxon>
        <taxon>Lamiales</taxon>
        <taxon>Oleaceae</taxon>
        <taxon>Forsythieae</taxon>
        <taxon>Abeliophyllum</taxon>
    </lineage>
</organism>
<keyword evidence="17" id="KW-1185">Reference proteome</keyword>
<dbReference type="AlphaFoldDB" id="A0ABD1VQ84"/>
<dbReference type="PANTHER" id="PTHR46153">
    <property type="entry name" value="ACYL CARRIER PROTEIN"/>
    <property type="match status" value="1"/>
</dbReference>
<evidence type="ECO:0000256" key="11">
    <source>
        <dbReference type="ARBA" id="ARBA00023098"/>
    </source>
</evidence>
<comment type="function">
    <text evidence="1 13">Carrier of the growing fatty acid chain in fatty acid biosynthesis.</text>
</comment>
<dbReference type="InterPro" id="IPR036736">
    <property type="entry name" value="ACP-like_sf"/>
</dbReference>
<dbReference type="InterPro" id="IPR009081">
    <property type="entry name" value="PP-bd_ACP"/>
</dbReference>
<evidence type="ECO:0000259" key="15">
    <source>
        <dbReference type="PROSITE" id="PS50075"/>
    </source>
</evidence>
<sequence length="211" mass="23010">MEEQQNKGMGDGYDHNKVDHPIHNQLKKVKQESEKNIIGGSVAHPEITRMITRQHSRSRLGLAGRSISVVSMASVSATFVTFEKSLKLSCRTNNQIKGTSASLISVGWARNAGFPSLRISRSRITCAAKPETVQKVSDIVREQLALSAETELTPDTKFTALGADSLDTVEIVMGLEEEFGINVEEESSDNITTIQEAAELIEKLVEKKGGA</sequence>
<evidence type="ECO:0000256" key="14">
    <source>
        <dbReference type="SAM" id="MobiDB-lite"/>
    </source>
</evidence>
<dbReference type="InterPro" id="IPR006162">
    <property type="entry name" value="Ppantetheine_attach_site"/>
</dbReference>
<evidence type="ECO:0000256" key="3">
    <source>
        <dbReference type="ARBA" id="ARBA00010930"/>
    </source>
</evidence>
<protein>
    <recommendedName>
        <fullName evidence="13">Acyl carrier protein</fullName>
    </recommendedName>
</protein>
<evidence type="ECO:0000256" key="6">
    <source>
        <dbReference type="ARBA" id="ARBA00022528"/>
    </source>
</evidence>
<comment type="similarity">
    <text evidence="3">Belongs to the acyl carrier protein (ACP) family.</text>
</comment>
<evidence type="ECO:0000256" key="10">
    <source>
        <dbReference type="ARBA" id="ARBA00022946"/>
    </source>
</evidence>
<keyword evidence="10" id="KW-0809">Transit peptide</keyword>
<dbReference type="Pfam" id="PF00550">
    <property type="entry name" value="PP-binding"/>
    <property type="match status" value="1"/>
</dbReference>
<dbReference type="Proteomes" id="UP001604336">
    <property type="component" value="Unassembled WGS sequence"/>
</dbReference>
<keyword evidence="5 13" id="KW-0444">Lipid biosynthesis</keyword>
<feature type="region of interest" description="Disordered" evidence="14">
    <location>
        <begin position="1"/>
        <end position="20"/>
    </location>
</feature>
<evidence type="ECO:0000313" key="16">
    <source>
        <dbReference type="EMBL" id="KAL2539406.1"/>
    </source>
</evidence>
<evidence type="ECO:0000256" key="8">
    <source>
        <dbReference type="ARBA" id="ARBA00022640"/>
    </source>
</evidence>
<dbReference type="PROSITE" id="PS00012">
    <property type="entry name" value="PHOSPHOPANTETHEINE"/>
    <property type="match status" value="1"/>
</dbReference>
<comment type="subcellular location">
    <subcellularLocation>
        <location evidence="2">Plastid</location>
        <location evidence="2">Chloroplast</location>
    </subcellularLocation>
</comment>
<dbReference type="PANTHER" id="PTHR46153:SF11">
    <property type="entry name" value="ACYL CARRIER PROTEIN 4, CHLOROPLASTIC"/>
    <property type="match status" value="1"/>
</dbReference>
<accession>A0ABD1VQ84</accession>
<dbReference type="PROSITE" id="PS50075">
    <property type="entry name" value="CARRIER"/>
    <property type="match status" value="1"/>
</dbReference>
<feature type="domain" description="Carrier" evidence="15">
    <location>
        <begin position="130"/>
        <end position="205"/>
    </location>
</feature>
<proteinExistence type="inferred from homology"/>
<gene>
    <name evidence="16" type="ORF">Adt_00384</name>
</gene>
<dbReference type="GO" id="GO:0009507">
    <property type="term" value="C:chloroplast"/>
    <property type="evidence" value="ECO:0007669"/>
    <property type="project" value="UniProtKB-SubCell"/>
</dbReference>
<keyword evidence="6" id="KW-0150">Chloroplast</keyword>
<evidence type="ECO:0000256" key="7">
    <source>
        <dbReference type="ARBA" id="ARBA00022553"/>
    </source>
</evidence>
<keyword evidence="9" id="KW-0276">Fatty acid metabolism</keyword>
<dbReference type="GO" id="GO:0006633">
    <property type="term" value="P:fatty acid biosynthetic process"/>
    <property type="evidence" value="ECO:0007669"/>
    <property type="project" value="UniProtKB-KW"/>
</dbReference>
<evidence type="ECO:0000313" key="17">
    <source>
        <dbReference type="Proteomes" id="UP001604336"/>
    </source>
</evidence>
<keyword evidence="7" id="KW-0597">Phosphoprotein</keyword>
<keyword evidence="8" id="KW-0934">Plastid</keyword>
<reference evidence="17" key="1">
    <citation type="submission" date="2024-07" db="EMBL/GenBank/DDBJ databases">
        <title>Two chromosome-level genome assemblies of Korean endemic species Abeliophyllum distichum and Forsythia ovata (Oleaceae).</title>
        <authorList>
            <person name="Jang H."/>
        </authorList>
    </citation>
    <scope>NUCLEOTIDE SEQUENCE [LARGE SCALE GENOMIC DNA]</scope>
</reference>